<keyword evidence="3" id="KW-1185">Reference proteome</keyword>
<evidence type="ECO:0000313" key="3">
    <source>
        <dbReference type="Proteomes" id="UP000822688"/>
    </source>
</evidence>
<feature type="region of interest" description="Disordered" evidence="1">
    <location>
        <begin position="100"/>
        <end position="142"/>
    </location>
</feature>
<dbReference type="AlphaFoldDB" id="A0A8T0G5S8"/>
<name>A0A8T0G5S8_CERPU</name>
<sequence>MATQTEQTQQSPKQLERKAAAKEEIVNATSGAREIVDHAAFNARAVGKILLHPFNKEAKQEAIATAREDKAASGEKMAAIREVGAQQADALRLSARGMVAPEGAQPGMGSPGAVQPGTFRDADAKLGTGGAAAPVVGDRENL</sequence>
<dbReference type="Proteomes" id="UP000822688">
    <property type="component" value="Chromosome 12"/>
</dbReference>
<feature type="compositionally biased region" description="Polar residues" evidence="1">
    <location>
        <begin position="1"/>
        <end position="13"/>
    </location>
</feature>
<gene>
    <name evidence="2" type="ORF">KC19_12G090100</name>
</gene>
<evidence type="ECO:0000313" key="2">
    <source>
        <dbReference type="EMBL" id="KAG0554420.1"/>
    </source>
</evidence>
<comment type="caution">
    <text evidence="2">The sequence shown here is derived from an EMBL/GenBank/DDBJ whole genome shotgun (WGS) entry which is preliminary data.</text>
</comment>
<feature type="region of interest" description="Disordered" evidence="1">
    <location>
        <begin position="1"/>
        <end position="21"/>
    </location>
</feature>
<protein>
    <submittedName>
        <fullName evidence="2">Uncharacterized protein</fullName>
    </submittedName>
</protein>
<dbReference type="EMBL" id="CM026433">
    <property type="protein sequence ID" value="KAG0554420.1"/>
    <property type="molecule type" value="Genomic_DNA"/>
</dbReference>
<reference evidence="2" key="1">
    <citation type="submission" date="2020-06" db="EMBL/GenBank/DDBJ databases">
        <title>WGS assembly of Ceratodon purpureus strain R40.</title>
        <authorList>
            <person name="Carey S.B."/>
            <person name="Jenkins J."/>
            <person name="Shu S."/>
            <person name="Lovell J.T."/>
            <person name="Sreedasyam A."/>
            <person name="Maumus F."/>
            <person name="Tiley G.P."/>
            <person name="Fernandez-Pozo N."/>
            <person name="Barry K."/>
            <person name="Chen C."/>
            <person name="Wang M."/>
            <person name="Lipzen A."/>
            <person name="Daum C."/>
            <person name="Saski C.A."/>
            <person name="Payton A.C."/>
            <person name="Mcbreen J.C."/>
            <person name="Conrad R.E."/>
            <person name="Kollar L.M."/>
            <person name="Olsson S."/>
            <person name="Huttunen S."/>
            <person name="Landis J.B."/>
            <person name="Wickett N.J."/>
            <person name="Johnson M.G."/>
            <person name="Rensing S.A."/>
            <person name="Grimwood J."/>
            <person name="Schmutz J."/>
            <person name="Mcdaniel S.F."/>
        </authorList>
    </citation>
    <scope>NUCLEOTIDE SEQUENCE</scope>
    <source>
        <strain evidence="2">R40</strain>
    </source>
</reference>
<organism evidence="2 3">
    <name type="scientific">Ceratodon purpureus</name>
    <name type="common">Fire moss</name>
    <name type="synonym">Dicranum purpureum</name>
    <dbReference type="NCBI Taxonomy" id="3225"/>
    <lineage>
        <taxon>Eukaryota</taxon>
        <taxon>Viridiplantae</taxon>
        <taxon>Streptophyta</taxon>
        <taxon>Embryophyta</taxon>
        <taxon>Bryophyta</taxon>
        <taxon>Bryophytina</taxon>
        <taxon>Bryopsida</taxon>
        <taxon>Dicranidae</taxon>
        <taxon>Pseudoditrichales</taxon>
        <taxon>Ditrichaceae</taxon>
        <taxon>Ceratodon</taxon>
    </lineage>
</organism>
<evidence type="ECO:0000256" key="1">
    <source>
        <dbReference type="SAM" id="MobiDB-lite"/>
    </source>
</evidence>
<proteinExistence type="predicted"/>
<accession>A0A8T0G5S8</accession>